<reference evidence="2 3" key="1">
    <citation type="submission" date="2023-09" db="EMBL/GenBank/DDBJ databases">
        <title>Micromonospora halotolerans DSM 45598 genome sequence.</title>
        <authorList>
            <person name="Mo P."/>
        </authorList>
    </citation>
    <scope>NUCLEOTIDE SEQUENCE [LARGE SCALE GENOMIC DNA]</scope>
    <source>
        <strain evidence="2 3">DSM 45598</strain>
    </source>
</reference>
<evidence type="ECO:0000313" key="2">
    <source>
        <dbReference type="EMBL" id="WNM38104.1"/>
    </source>
</evidence>
<dbReference type="RefSeq" id="WP_313719723.1">
    <property type="nucleotide sequence ID" value="NZ_CP134876.1"/>
</dbReference>
<accession>A0ABY9ZS22</accession>
<evidence type="ECO:0000313" key="3">
    <source>
        <dbReference type="Proteomes" id="UP001303001"/>
    </source>
</evidence>
<sequence>MGNGRQDPGEPGTGAGDPWRPAGEGDARPPAGGHHSGPTMSDPDVVLQVPHLQVDDIRVEVDDLDAHVSLRARLGGLLHLDVGMQARLGTVRIDIRGVTTEAMLEVRLDELNGILDRALSTIDRNPQIIEAVVRTVDTAADRVSPTAPPAPGPPPRTLGQPADAEGGATGPPGRTAWRRMKKIAKDGRPLRRAAARLLPGAGPEPRRDG</sequence>
<name>A0ABY9ZS22_9ACTN</name>
<evidence type="ECO:0000256" key="1">
    <source>
        <dbReference type="SAM" id="MobiDB-lite"/>
    </source>
</evidence>
<feature type="compositionally biased region" description="Pro residues" evidence="1">
    <location>
        <begin position="146"/>
        <end position="156"/>
    </location>
</feature>
<feature type="region of interest" description="Disordered" evidence="1">
    <location>
        <begin position="1"/>
        <end position="44"/>
    </location>
</feature>
<gene>
    <name evidence="2" type="ORF">RMN56_23590</name>
</gene>
<organism evidence="2 3">
    <name type="scientific">Micromonospora halotolerans</name>
    <dbReference type="NCBI Taxonomy" id="709879"/>
    <lineage>
        <taxon>Bacteria</taxon>
        <taxon>Bacillati</taxon>
        <taxon>Actinomycetota</taxon>
        <taxon>Actinomycetes</taxon>
        <taxon>Micromonosporales</taxon>
        <taxon>Micromonosporaceae</taxon>
        <taxon>Micromonospora</taxon>
    </lineage>
</organism>
<keyword evidence="3" id="KW-1185">Reference proteome</keyword>
<protein>
    <submittedName>
        <fullName evidence="2">Uncharacterized protein</fullName>
    </submittedName>
</protein>
<dbReference type="Proteomes" id="UP001303001">
    <property type="component" value="Chromosome"/>
</dbReference>
<feature type="region of interest" description="Disordered" evidence="1">
    <location>
        <begin position="142"/>
        <end position="209"/>
    </location>
</feature>
<proteinExistence type="predicted"/>
<dbReference type="EMBL" id="CP134876">
    <property type="protein sequence ID" value="WNM38104.1"/>
    <property type="molecule type" value="Genomic_DNA"/>
</dbReference>